<dbReference type="EMBL" id="JAZEIP010000011">
    <property type="protein sequence ID" value="MEE4040261.1"/>
    <property type="molecule type" value="Genomic_DNA"/>
</dbReference>
<name>A0ABU7N607_PSEVI</name>
<proteinExistence type="predicted"/>
<keyword evidence="2" id="KW-1185">Reference proteome</keyword>
<dbReference type="RefSeq" id="WP_241073700.1">
    <property type="nucleotide sequence ID" value="NZ_JAZEIE010000014.1"/>
</dbReference>
<reference evidence="1 2" key="1">
    <citation type="submission" date="2024-01" db="EMBL/GenBank/DDBJ databases">
        <title>Characterization of Pseudomonas viridiflava in Georgia, USA.</title>
        <authorList>
            <person name="Zhao M."/>
            <person name="Dutta B."/>
        </authorList>
    </citation>
    <scope>NUCLEOTIDE SEQUENCE [LARGE SCALE GENOMIC DNA]</scope>
    <source>
        <strain evidence="1 2">21GA0539</strain>
    </source>
</reference>
<gene>
    <name evidence="1" type="ORF">V2I87_09175</name>
</gene>
<evidence type="ECO:0000313" key="1">
    <source>
        <dbReference type="EMBL" id="MEE4040261.1"/>
    </source>
</evidence>
<dbReference type="Proteomes" id="UP001343600">
    <property type="component" value="Unassembled WGS sequence"/>
</dbReference>
<sequence>MDVVGPNTGLLSQLYLRHHAYLLDYDSPIMGTTFEKHAV</sequence>
<protein>
    <submittedName>
        <fullName evidence="1">DUF3885 domain-containing protein</fullName>
    </submittedName>
</protein>
<comment type="caution">
    <text evidence="1">The sequence shown here is derived from an EMBL/GenBank/DDBJ whole genome shotgun (WGS) entry which is preliminary data.</text>
</comment>
<accession>A0ABU7N607</accession>
<evidence type="ECO:0000313" key="2">
    <source>
        <dbReference type="Proteomes" id="UP001343600"/>
    </source>
</evidence>
<organism evidence="1 2">
    <name type="scientific">Pseudomonas viridiflava</name>
    <name type="common">Phytomonas viridiflava</name>
    <dbReference type="NCBI Taxonomy" id="33069"/>
    <lineage>
        <taxon>Bacteria</taxon>
        <taxon>Pseudomonadati</taxon>
        <taxon>Pseudomonadota</taxon>
        <taxon>Gammaproteobacteria</taxon>
        <taxon>Pseudomonadales</taxon>
        <taxon>Pseudomonadaceae</taxon>
        <taxon>Pseudomonas</taxon>
    </lineage>
</organism>